<dbReference type="Gene3D" id="3.40.50.850">
    <property type="entry name" value="Isochorismatase-like"/>
    <property type="match status" value="1"/>
</dbReference>
<gene>
    <name evidence="4" type="ORF">EVEC_LOCUS8476</name>
</gene>
<dbReference type="Proteomes" id="UP000274131">
    <property type="component" value="Unassembled WGS sequence"/>
</dbReference>
<comment type="similarity">
    <text evidence="1">Belongs to the isochorismatase family.</text>
</comment>
<dbReference type="OrthoDB" id="269496at2759"/>
<evidence type="ECO:0000313" key="6">
    <source>
        <dbReference type="WBParaSite" id="EVEC_0000903501-mRNA-1"/>
    </source>
</evidence>
<feature type="domain" description="Isochorismatase-like" evidence="3">
    <location>
        <begin position="19"/>
        <end position="166"/>
    </location>
</feature>
<keyword evidence="5" id="KW-1185">Reference proteome</keyword>
<sequence length="202" mass="22601">MGTLAATKQLISRVSPKTSALFVCDMQEAFRVHEYKFKEVTEVCKRLIKCASLMDMKILATEQNPRGLGHTIKELDLAAYKIPVFEKTKFTMCIPPVEKFFGSQLESVILCGIEGHVCVLQTTLDFLKKGIHVHVVADGITSRTQTDRYFGLRQMERAGAVVRSSESVMFELLGGSDHPKFKEVQQLVKIPSPDTGLLPHFV</sequence>
<organism evidence="6">
    <name type="scientific">Enterobius vermicularis</name>
    <name type="common">Human pinworm</name>
    <dbReference type="NCBI Taxonomy" id="51028"/>
    <lineage>
        <taxon>Eukaryota</taxon>
        <taxon>Metazoa</taxon>
        <taxon>Ecdysozoa</taxon>
        <taxon>Nematoda</taxon>
        <taxon>Chromadorea</taxon>
        <taxon>Rhabditida</taxon>
        <taxon>Spirurina</taxon>
        <taxon>Oxyuridomorpha</taxon>
        <taxon>Oxyuroidea</taxon>
        <taxon>Oxyuridae</taxon>
        <taxon>Enterobius</taxon>
    </lineage>
</organism>
<reference evidence="4 5" key="2">
    <citation type="submission" date="2018-10" db="EMBL/GenBank/DDBJ databases">
        <authorList>
            <consortium name="Pathogen Informatics"/>
        </authorList>
    </citation>
    <scope>NUCLEOTIDE SEQUENCE [LARGE SCALE GENOMIC DNA]</scope>
</reference>
<dbReference type="AlphaFoldDB" id="A0A0N4VED0"/>
<dbReference type="PANTHER" id="PTHR14119">
    <property type="entry name" value="HYDROLASE"/>
    <property type="match status" value="1"/>
</dbReference>
<evidence type="ECO:0000256" key="2">
    <source>
        <dbReference type="ARBA" id="ARBA00040688"/>
    </source>
</evidence>
<dbReference type="InterPro" id="IPR000868">
    <property type="entry name" value="Isochorismatase-like_dom"/>
</dbReference>
<evidence type="ECO:0000259" key="3">
    <source>
        <dbReference type="Pfam" id="PF00857"/>
    </source>
</evidence>
<dbReference type="PANTHER" id="PTHR14119:SF17">
    <property type="entry name" value="ISOCHORISMATASE DOMAIN-CONTAINING PROTEIN 1"/>
    <property type="match status" value="1"/>
</dbReference>
<protein>
    <recommendedName>
        <fullName evidence="2">Isochorismatase domain-containing protein 1</fullName>
    </recommendedName>
</protein>
<name>A0A0N4VED0_ENTVE</name>
<dbReference type="STRING" id="51028.A0A0N4VED0"/>
<proteinExistence type="inferred from homology"/>
<dbReference type="InterPro" id="IPR050993">
    <property type="entry name" value="Isochorismatase_domain"/>
</dbReference>
<evidence type="ECO:0000313" key="4">
    <source>
        <dbReference type="EMBL" id="VDD93725.1"/>
    </source>
</evidence>
<evidence type="ECO:0000313" key="5">
    <source>
        <dbReference type="Proteomes" id="UP000274131"/>
    </source>
</evidence>
<dbReference type="WBParaSite" id="EVEC_0000903501-mRNA-1">
    <property type="protein sequence ID" value="EVEC_0000903501-mRNA-1"/>
    <property type="gene ID" value="EVEC_0000903501"/>
</dbReference>
<dbReference type="Pfam" id="PF00857">
    <property type="entry name" value="Isochorismatase"/>
    <property type="match status" value="1"/>
</dbReference>
<dbReference type="EMBL" id="UXUI01009442">
    <property type="protein sequence ID" value="VDD93725.1"/>
    <property type="molecule type" value="Genomic_DNA"/>
</dbReference>
<reference evidence="6" key="1">
    <citation type="submission" date="2016-04" db="UniProtKB">
        <authorList>
            <consortium name="WormBaseParasite"/>
        </authorList>
    </citation>
    <scope>IDENTIFICATION</scope>
</reference>
<dbReference type="SUPFAM" id="SSF52499">
    <property type="entry name" value="Isochorismatase-like hydrolases"/>
    <property type="match status" value="1"/>
</dbReference>
<accession>A0A0N4VED0</accession>
<evidence type="ECO:0000256" key="1">
    <source>
        <dbReference type="ARBA" id="ARBA00006336"/>
    </source>
</evidence>
<dbReference type="InterPro" id="IPR036380">
    <property type="entry name" value="Isochorismatase-like_sf"/>
</dbReference>